<dbReference type="NCBIfam" id="NF008453">
    <property type="entry name" value="PRK11308.1"/>
    <property type="match status" value="2"/>
</dbReference>
<evidence type="ECO:0000313" key="6">
    <source>
        <dbReference type="EMBL" id="RMI44596.1"/>
    </source>
</evidence>
<dbReference type="Gene3D" id="3.40.50.300">
    <property type="entry name" value="P-loop containing nucleotide triphosphate hydrolases"/>
    <property type="match status" value="2"/>
</dbReference>
<keyword evidence="2" id="KW-0813">Transport</keyword>
<evidence type="ECO:0000256" key="2">
    <source>
        <dbReference type="ARBA" id="ARBA00022448"/>
    </source>
</evidence>
<comment type="caution">
    <text evidence="6">The sequence shown here is derived from an EMBL/GenBank/DDBJ whole genome shotgun (WGS) entry which is preliminary data.</text>
</comment>
<evidence type="ECO:0000259" key="5">
    <source>
        <dbReference type="PROSITE" id="PS50893"/>
    </source>
</evidence>
<dbReference type="Pfam" id="PF00005">
    <property type="entry name" value="ABC_tran"/>
    <property type="match status" value="2"/>
</dbReference>
<comment type="similarity">
    <text evidence="1">Belongs to the ABC transporter superfamily.</text>
</comment>
<dbReference type="SMART" id="SM00382">
    <property type="entry name" value="AAA"/>
    <property type="match status" value="2"/>
</dbReference>
<dbReference type="GO" id="GO:0005524">
    <property type="term" value="F:ATP binding"/>
    <property type="evidence" value="ECO:0007669"/>
    <property type="project" value="UniProtKB-KW"/>
</dbReference>
<dbReference type="PANTHER" id="PTHR43776:SF7">
    <property type="entry name" value="D,D-DIPEPTIDE TRANSPORT ATP-BINDING PROTEIN DDPF-RELATED"/>
    <property type="match status" value="1"/>
</dbReference>
<dbReference type="NCBIfam" id="NF007739">
    <property type="entry name" value="PRK10419.1"/>
    <property type="match status" value="2"/>
</dbReference>
<dbReference type="RefSeq" id="WP_122182596.1">
    <property type="nucleotide sequence ID" value="NZ_RFFJ01000015.1"/>
</dbReference>
<dbReference type="InterPro" id="IPR003593">
    <property type="entry name" value="AAA+_ATPase"/>
</dbReference>
<proteinExistence type="inferred from homology"/>
<evidence type="ECO:0000313" key="7">
    <source>
        <dbReference type="Proteomes" id="UP000278673"/>
    </source>
</evidence>
<keyword evidence="3" id="KW-0547">Nucleotide-binding</keyword>
<feature type="domain" description="ABC transporter" evidence="5">
    <location>
        <begin position="14"/>
        <end position="264"/>
    </location>
</feature>
<dbReference type="EMBL" id="RFFJ01000015">
    <property type="protein sequence ID" value="RMI44596.1"/>
    <property type="molecule type" value="Genomic_DNA"/>
</dbReference>
<evidence type="ECO:0000256" key="1">
    <source>
        <dbReference type="ARBA" id="ARBA00005417"/>
    </source>
</evidence>
<evidence type="ECO:0000256" key="4">
    <source>
        <dbReference type="ARBA" id="ARBA00022840"/>
    </source>
</evidence>
<reference evidence="6 7" key="1">
    <citation type="submission" date="2018-10" db="EMBL/GenBank/DDBJ databases">
        <title>Isolation, diversity and antifungal activity of actinobacteria from wheat.</title>
        <authorList>
            <person name="Han C."/>
        </authorList>
    </citation>
    <scope>NUCLEOTIDE SEQUENCE [LARGE SCALE GENOMIC DNA]</scope>
    <source>
        <strain evidence="6 7">NEAU-YY642</strain>
    </source>
</reference>
<sequence>MTEPQERDPARPLLSIADLRVSYHTRGGVEEAVRGVSLDVAPGEVVALVGESGSGKSSTGHAVMGLLPAGGVRAAGRIDFDGTDLARADERRLRSLRGREIGLVPQDPTVSLNPVQRVGRQVAEVLLIHRLADRAEARERAVALLERAGVPEPAVRARQFPHQLSGGLRQRVLIAIALAADPRLVIADEPTSALDVTVQRHILDHLEALTRSTGTAVLLITHDLGVAADRARRIAVMSQGRIVEVGPAERVLGDPRHPYTKALLRSAPSLDGGPVAARAPAADPERPPLVRAEDLVKVFPAPRGSGAPPTRAVAGVSLAVRAGETLALVGESGSGKSTTARMLVRLTDPTSGRVVFDGRDITALRGSALRRLRRRAQIVYQNPYASLNPRFSVGEVIGEPLRAFGVGPRRVRQARAAELLERVGLPARTLHRRPAELSGGQRQRVAIARALALEPDLVVCDEPVSALDVTSQAQILDLLATLQEQLGLAYLFISHDLAVVRRIAHRVAVMRRGEVVEEGPVGRIFAEPAHPYTRELLAAIPGTRARPRQGRDPKEVPTA</sequence>
<dbReference type="GO" id="GO:0055085">
    <property type="term" value="P:transmembrane transport"/>
    <property type="evidence" value="ECO:0007669"/>
    <property type="project" value="UniProtKB-ARBA"/>
</dbReference>
<evidence type="ECO:0000256" key="3">
    <source>
        <dbReference type="ARBA" id="ARBA00022741"/>
    </source>
</evidence>
<dbReference type="FunFam" id="3.40.50.300:FF:000016">
    <property type="entry name" value="Oligopeptide ABC transporter ATP-binding component"/>
    <property type="match status" value="2"/>
</dbReference>
<protein>
    <submittedName>
        <fullName evidence="6">ABC transporter ATP-binding protein</fullName>
    </submittedName>
</protein>
<dbReference type="AlphaFoldDB" id="A0A3M2M4U7"/>
<dbReference type="InterPro" id="IPR003439">
    <property type="entry name" value="ABC_transporter-like_ATP-bd"/>
</dbReference>
<dbReference type="GO" id="GO:0016887">
    <property type="term" value="F:ATP hydrolysis activity"/>
    <property type="evidence" value="ECO:0007669"/>
    <property type="project" value="InterPro"/>
</dbReference>
<dbReference type="GO" id="GO:0015833">
    <property type="term" value="P:peptide transport"/>
    <property type="evidence" value="ECO:0007669"/>
    <property type="project" value="InterPro"/>
</dbReference>
<dbReference type="InterPro" id="IPR027417">
    <property type="entry name" value="P-loop_NTPase"/>
</dbReference>
<organism evidence="6 7">
    <name type="scientific">Streptomyces triticirhizae</name>
    <dbReference type="NCBI Taxonomy" id="2483353"/>
    <lineage>
        <taxon>Bacteria</taxon>
        <taxon>Bacillati</taxon>
        <taxon>Actinomycetota</taxon>
        <taxon>Actinomycetes</taxon>
        <taxon>Kitasatosporales</taxon>
        <taxon>Streptomycetaceae</taxon>
        <taxon>Streptomyces</taxon>
    </lineage>
</organism>
<dbReference type="SUPFAM" id="SSF52540">
    <property type="entry name" value="P-loop containing nucleoside triphosphate hydrolases"/>
    <property type="match status" value="2"/>
</dbReference>
<dbReference type="InterPro" id="IPR017871">
    <property type="entry name" value="ABC_transporter-like_CS"/>
</dbReference>
<name>A0A3M2M4U7_9ACTN</name>
<dbReference type="InterPro" id="IPR013563">
    <property type="entry name" value="Oligopep_ABC_C"/>
</dbReference>
<feature type="domain" description="ABC transporter" evidence="5">
    <location>
        <begin position="290"/>
        <end position="537"/>
    </location>
</feature>
<dbReference type="CDD" id="cd03257">
    <property type="entry name" value="ABC_NikE_OppD_transporters"/>
    <property type="match status" value="2"/>
</dbReference>
<keyword evidence="7" id="KW-1185">Reference proteome</keyword>
<dbReference type="Proteomes" id="UP000278673">
    <property type="component" value="Unassembled WGS sequence"/>
</dbReference>
<dbReference type="PANTHER" id="PTHR43776">
    <property type="entry name" value="TRANSPORT ATP-BINDING PROTEIN"/>
    <property type="match status" value="1"/>
</dbReference>
<dbReference type="PROSITE" id="PS00211">
    <property type="entry name" value="ABC_TRANSPORTER_1"/>
    <property type="match status" value="1"/>
</dbReference>
<keyword evidence="4 6" id="KW-0067">ATP-binding</keyword>
<accession>A0A3M2M4U7</accession>
<gene>
    <name evidence="6" type="ORF">EBN88_05160</name>
</gene>
<dbReference type="Pfam" id="PF08352">
    <property type="entry name" value="oligo_HPY"/>
    <property type="match status" value="2"/>
</dbReference>
<dbReference type="PROSITE" id="PS50893">
    <property type="entry name" value="ABC_TRANSPORTER_2"/>
    <property type="match status" value="2"/>
</dbReference>
<dbReference type="InterPro" id="IPR050319">
    <property type="entry name" value="ABC_transp_ATP-bind"/>
</dbReference>